<sequence>MAGALMVVLLAAANAGVFGHLWYFLDWGAGVAALVSLSGTVLWGVAATDRIVLAPGHRLLAQGVHRGLAVAGLTFLVLHVWVKIANERVTSSMAFVPFTDDRRPVLVGLGTLAAYLFLVTAVSGAVRSAFATPRKARWWRAIHMSAYLAWGASMVHGLKAGRPVSGSWVTIAYFAAVIGVAVVLAHRIVVRRRLVNERS</sequence>
<evidence type="ECO:0000313" key="3">
    <source>
        <dbReference type="Proteomes" id="UP001183420"/>
    </source>
</evidence>
<keyword evidence="1" id="KW-1133">Transmembrane helix</keyword>
<accession>A0ABU2LL35</accession>
<feature type="transmembrane region" description="Helical" evidence="1">
    <location>
        <begin position="105"/>
        <end position="126"/>
    </location>
</feature>
<feature type="transmembrane region" description="Helical" evidence="1">
    <location>
        <begin position="170"/>
        <end position="190"/>
    </location>
</feature>
<feature type="transmembrane region" description="Helical" evidence="1">
    <location>
        <begin position="25"/>
        <end position="46"/>
    </location>
</feature>
<protein>
    <recommendedName>
        <fullName evidence="4">Ferric oxidoreductase domain-containing protein</fullName>
    </recommendedName>
</protein>
<name>A0ABU2LL35_9ACTN</name>
<keyword evidence="1" id="KW-0472">Membrane</keyword>
<proteinExistence type="predicted"/>
<dbReference type="Proteomes" id="UP001183420">
    <property type="component" value="Unassembled WGS sequence"/>
</dbReference>
<gene>
    <name evidence="2" type="ORF">RNC47_07985</name>
</gene>
<dbReference type="EMBL" id="JAVREM010000005">
    <property type="protein sequence ID" value="MDT0318271.1"/>
    <property type="molecule type" value="Genomic_DNA"/>
</dbReference>
<organism evidence="2 3">
    <name type="scientific">Streptomyces millisiae</name>
    <dbReference type="NCBI Taxonomy" id="3075542"/>
    <lineage>
        <taxon>Bacteria</taxon>
        <taxon>Bacillati</taxon>
        <taxon>Actinomycetota</taxon>
        <taxon>Actinomycetes</taxon>
        <taxon>Kitasatosporales</taxon>
        <taxon>Streptomycetaceae</taxon>
        <taxon>Streptomyces</taxon>
    </lineage>
</organism>
<evidence type="ECO:0008006" key="4">
    <source>
        <dbReference type="Google" id="ProtNLM"/>
    </source>
</evidence>
<keyword evidence="1" id="KW-0812">Transmembrane</keyword>
<evidence type="ECO:0000256" key="1">
    <source>
        <dbReference type="SAM" id="Phobius"/>
    </source>
</evidence>
<reference evidence="3" key="1">
    <citation type="submission" date="2023-07" db="EMBL/GenBank/DDBJ databases">
        <title>30 novel species of actinomycetes from the DSMZ collection.</title>
        <authorList>
            <person name="Nouioui I."/>
        </authorList>
    </citation>
    <scope>NUCLEOTIDE SEQUENCE [LARGE SCALE GENOMIC DNA]</scope>
    <source>
        <strain evidence="3">DSM 44918</strain>
    </source>
</reference>
<feature type="transmembrane region" description="Helical" evidence="1">
    <location>
        <begin position="67"/>
        <end position="85"/>
    </location>
</feature>
<evidence type="ECO:0000313" key="2">
    <source>
        <dbReference type="EMBL" id="MDT0318271.1"/>
    </source>
</evidence>
<keyword evidence="3" id="KW-1185">Reference proteome</keyword>
<feature type="transmembrane region" description="Helical" evidence="1">
    <location>
        <begin position="138"/>
        <end position="158"/>
    </location>
</feature>
<dbReference type="RefSeq" id="WP_311596837.1">
    <property type="nucleotide sequence ID" value="NZ_JAVREM010000005.1"/>
</dbReference>
<comment type="caution">
    <text evidence="2">The sequence shown here is derived from an EMBL/GenBank/DDBJ whole genome shotgun (WGS) entry which is preliminary data.</text>
</comment>